<dbReference type="GO" id="GO:0005739">
    <property type="term" value="C:mitochondrion"/>
    <property type="evidence" value="ECO:0007669"/>
    <property type="project" value="TreeGrafter"/>
</dbReference>
<accession>A0A9N9E8E2</accession>
<dbReference type="Gene3D" id="3.90.79.10">
    <property type="entry name" value="Nucleoside Triphosphate Pyrophosphohydrolase"/>
    <property type="match status" value="1"/>
</dbReference>
<dbReference type="PROSITE" id="PS51462">
    <property type="entry name" value="NUDIX"/>
    <property type="match status" value="1"/>
</dbReference>
<dbReference type="AlphaFoldDB" id="A0A9N9E8E2"/>
<dbReference type="GO" id="GO:0016818">
    <property type="term" value="F:hydrolase activity, acting on acid anhydrides, in phosphorus-containing anhydrides"/>
    <property type="evidence" value="ECO:0007669"/>
    <property type="project" value="InterPro"/>
</dbReference>
<dbReference type="EMBL" id="CAJVPS010011369">
    <property type="protein sequence ID" value="CAG8664404.1"/>
    <property type="molecule type" value="Genomic_DNA"/>
</dbReference>
<proteinExistence type="predicted"/>
<evidence type="ECO:0000256" key="2">
    <source>
        <dbReference type="ARBA" id="ARBA00001946"/>
    </source>
</evidence>
<feature type="non-terminal residue" evidence="8">
    <location>
        <position position="263"/>
    </location>
</feature>
<evidence type="ECO:0000256" key="4">
    <source>
        <dbReference type="ARBA" id="ARBA00022801"/>
    </source>
</evidence>
<protein>
    <submittedName>
        <fullName evidence="8">2484_t:CDS:1</fullName>
    </submittedName>
</protein>
<keyword evidence="9" id="KW-1185">Reference proteome</keyword>
<dbReference type="PANTHER" id="PTHR12318:SF0">
    <property type="entry name" value="ACYL-COENZYME A DIPHOSPHATASE NUDT19"/>
    <property type="match status" value="1"/>
</dbReference>
<evidence type="ECO:0000259" key="7">
    <source>
        <dbReference type="PROSITE" id="PS51462"/>
    </source>
</evidence>
<comment type="cofactor">
    <cofactor evidence="1">
        <name>Mn(2+)</name>
        <dbReference type="ChEBI" id="CHEBI:29035"/>
    </cofactor>
</comment>
<keyword evidence="6" id="KW-0464">Manganese</keyword>
<dbReference type="CDD" id="cd18870">
    <property type="entry name" value="NUDIX_AcylCoAdiphos_Nudt19"/>
    <property type="match status" value="1"/>
</dbReference>
<dbReference type="GO" id="GO:0046872">
    <property type="term" value="F:metal ion binding"/>
    <property type="evidence" value="ECO:0007669"/>
    <property type="project" value="UniProtKB-KW"/>
</dbReference>
<feature type="domain" description="Nudix hydrolase" evidence="7">
    <location>
        <begin position="37"/>
        <end position="255"/>
    </location>
</feature>
<dbReference type="SUPFAM" id="SSF55811">
    <property type="entry name" value="Nudix"/>
    <property type="match status" value="1"/>
</dbReference>
<evidence type="ECO:0000256" key="3">
    <source>
        <dbReference type="ARBA" id="ARBA00022723"/>
    </source>
</evidence>
<dbReference type="InterPro" id="IPR015797">
    <property type="entry name" value="NUDIX_hydrolase-like_dom_sf"/>
</dbReference>
<evidence type="ECO:0000256" key="5">
    <source>
        <dbReference type="ARBA" id="ARBA00022842"/>
    </source>
</evidence>
<dbReference type="InterPro" id="IPR039121">
    <property type="entry name" value="NUDT19"/>
</dbReference>
<dbReference type="PANTHER" id="PTHR12318">
    <property type="entry name" value="TESTOSTERONE-REGULATED PROTEIN RP2"/>
    <property type="match status" value="1"/>
</dbReference>
<gene>
    <name evidence="8" type="ORF">ALEPTO_LOCUS10413</name>
</gene>
<organism evidence="8 9">
    <name type="scientific">Ambispora leptoticha</name>
    <dbReference type="NCBI Taxonomy" id="144679"/>
    <lineage>
        <taxon>Eukaryota</taxon>
        <taxon>Fungi</taxon>
        <taxon>Fungi incertae sedis</taxon>
        <taxon>Mucoromycota</taxon>
        <taxon>Glomeromycotina</taxon>
        <taxon>Glomeromycetes</taxon>
        <taxon>Archaeosporales</taxon>
        <taxon>Ambisporaceae</taxon>
        <taxon>Ambispora</taxon>
    </lineage>
</organism>
<name>A0A9N9E8E2_9GLOM</name>
<reference evidence="8" key="1">
    <citation type="submission" date="2021-06" db="EMBL/GenBank/DDBJ databases">
        <authorList>
            <person name="Kallberg Y."/>
            <person name="Tangrot J."/>
            <person name="Rosling A."/>
        </authorList>
    </citation>
    <scope>NUCLEOTIDE SEQUENCE</scope>
    <source>
        <strain evidence="8">FL130A</strain>
    </source>
</reference>
<comment type="caution">
    <text evidence="8">The sequence shown here is derived from an EMBL/GenBank/DDBJ whole genome shotgun (WGS) entry which is preliminary data.</text>
</comment>
<comment type="cofactor">
    <cofactor evidence="2">
        <name>Mg(2+)</name>
        <dbReference type="ChEBI" id="CHEBI:18420"/>
    </cofactor>
</comment>
<dbReference type="OrthoDB" id="1695362at2759"/>
<keyword evidence="5" id="KW-0460">Magnesium</keyword>
<dbReference type="Proteomes" id="UP000789508">
    <property type="component" value="Unassembled WGS sequence"/>
</dbReference>
<evidence type="ECO:0000256" key="1">
    <source>
        <dbReference type="ARBA" id="ARBA00001936"/>
    </source>
</evidence>
<keyword evidence="3" id="KW-0479">Metal-binding</keyword>
<evidence type="ECO:0000256" key="6">
    <source>
        <dbReference type="ARBA" id="ARBA00023211"/>
    </source>
</evidence>
<dbReference type="InterPro" id="IPR000086">
    <property type="entry name" value="NUDIX_hydrolase_dom"/>
</dbReference>
<evidence type="ECO:0000313" key="9">
    <source>
        <dbReference type="Proteomes" id="UP000789508"/>
    </source>
</evidence>
<evidence type="ECO:0000313" key="8">
    <source>
        <dbReference type="EMBL" id="CAG8664404.1"/>
    </source>
</evidence>
<sequence length="263" mass="30558">MIRRHIESSFTLTLLCRNFSKKQRTKHQMHYSNGSDILRPAATIIIAAPINKIDGVIEYNDEFNYKVLTMKRNDKGSFVNAHVFPGGNVDSSDSSREWSNLISGHEFTKIIDHEQSSSTSSLTSKICAIRETFEECGILLTKPNFKFDLTDHDEAKQWRDKIHNDASEFISLCKKFKLKPAIEELYLIYNWITPSTNPKRYNVNFYLTILPDDISYTDIVADGKEAIQLNWFTPEEALTAFRKSEIDLFPPQWYTFTELFKYK</sequence>
<keyword evidence="4" id="KW-0378">Hydrolase</keyword>